<feature type="domain" description="HTH cro/C1-type" evidence="2">
    <location>
        <begin position="20"/>
        <end position="75"/>
    </location>
</feature>
<dbReference type="GO" id="GO:0005829">
    <property type="term" value="C:cytosol"/>
    <property type="evidence" value="ECO:0007669"/>
    <property type="project" value="TreeGrafter"/>
</dbReference>
<dbReference type="InterPro" id="IPR050807">
    <property type="entry name" value="TransReg_Diox_bact_type"/>
</dbReference>
<accession>A0A413MCN4</accession>
<name>A0A413MCN4_9FIRM</name>
<dbReference type="EMBL" id="QSDV01000006">
    <property type="protein sequence ID" value="RGZ19110.1"/>
    <property type="molecule type" value="Genomic_DNA"/>
</dbReference>
<proteinExistence type="predicted"/>
<dbReference type="CDD" id="cd00093">
    <property type="entry name" value="HTH_XRE"/>
    <property type="match status" value="1"/>
</dbReference>
<evidence type="ECO:0000256" key="1">
    <source>
        <dbReference type="ARBA" id="ARBA00023125"/>
    </source>
</evidence>
<dbReference type="GO" id="GO:0003677">
    <property type="term" value="F:DNA binding"/>
    <property type="evidence" value="ECO:0007669"/>
    <property type="project" value="UniProtKB-KW"/>
</dbReference>
<dbReference type="PANTHER" id="PTHR46797:SF1">
    <property type="entry name" value="METHYLPHOSPHONATE SYNTHASE"/>
    <property type="match status" value="1"/>
</dbReference>
<dbReference type="PANTHER" id="PTHR46797">
    <property type="entry name" value="HTH-TYPE TRANSCRIPTIONAL REGULATOR"/>
    <property type="match status" value="1"/>
</dbReference>
<reference evidence="3 4" key="1">
    <citation type="submission" date="2018-08" db="EMBL/GenBank/DDBJ databases">
        <title>A genome reference for cultivated species of the human gut microbiota.</title>
        <authorList>
            <person name="Zou Y."/>
            <person name="Xue W."/>
            <person name="Luo G."/>
        </authorList>
    </citation>
    <scope>NUCLEOTIDE SEQUENCE [LARGE SCALE GENOMIC DNA]</scope>
    <source>
        <strain evidence="3 4">AM54-25XD</strain>
    </source>
</reference>
<dbReference type="SUPFAM" id="SSF47413">
    <property type="entry name" value="lambda repressor-like DNA-binding domains"/>
    <property type="match status" value="1"/>
</dbReference>
<dbReference type="AlphaFoldDB" id="A0A413MCN4"/>
<dbReference type="InterPro" id="IPR001387">
    <property type="entry name" value="Cro/C1-type_HTH"/>
</dbReference>
<dbReference type="SMART" id="SM00530">
    <property type="entry name" value="HTH_XRE"/>
    <property type="match status" value="1"/>
</dbReference>
<dbReference type="InterPro" id="IPR010982">
    <property type="entry name" value="Lambda_DNA-bd_dom_sf"/>
</dbReference>
<gene>
    <name evidence="3" type="ORF">DXA03_06050</name>
</gene>
<dbReference type="GO" id="GO:0003700">
    <property type="term" value="F:DNA-binding transcription factor activity"/>
    <property type="evidence" value="ECO:0007669"/>
    <property type="project" value="TreeGrafter"/>
</dbReference>
<comment type="caution">
    <text evidence="3">The sequence shown here is derived from an EMBL/GenBank/DDBJ whole genome shotgun (WGS) entry which is preliminary data.</text>
</comment>
<keyword evidence="1" id="KW-0238">DNA-binding</keyword>
<evidence type="ECO:0000313" key="4">
    <source>
        <dbReference type="Proteomes" id="UP000285209"/>
    </source>
</evidence>
<dbReference type="Pfam" id="PF01381">
    <property type="entry name" value="HTH_3"/>
    <property type="match status" value="1"/>
</dbReference>
<sequence>MINLYQKTWIEINNDIAQKIVRLRKRKKITQKQLAARSGVSLGSLKRFEQSGEISLQSLTKIAIALDVENELEDLFNNVPFASIEEVINEQTK</sequence>
<dbReference type="Gene3D" id="1.10.260.40">
    <property type="entry name" value="lambda repressor-like DNA-binding domains"/>
    <property type="match status" value="1"/>
</dbReference>
<dbReference type="PROSITE" id="PS50943">
    <property type="entry name" value="HTH_CROC1"/>
    <property type="match status" value="1"/>
</dbReference>
<dbReference type="Proteomes" id="UP000285209">
    <property type="component" value="Unassembled WGS sequence"/>
</dbReference>
<evidence type="ECO:0000259" key="2">
    <source>
        <dbReference type="PROSITE" id="PS50943"/>
    </source>
</evidence>
<organism evidence="3 4">
    <name type="scientific">Agathobacter rectalis</name>
    <dbReference type="NCBI Taxonomy" id="39491"/>
    <lineage>
        <taxon>Bacteria</taxon>
        <taxon>Bacillati</taxon>
        <taxon>Bacillota</taxon>
        <taxon>Clostridia</taxon>
        <taxon>Lachnospirales</taxon>
        <taxon>Lachnospiraceae</taxon>
        <taxon>Agathobacter</taxon>
    </lineage>
</organism>
<evidence type="ECO:0000313" key="3">
    <source>
        <dbReference type="EMBL" id="RGZ19110.1"/>
    </source>
</evidence>
<protein>
    <submittedName>
        <fullName evidence="3">XRE family transcriptional regulator</fullName>
    </submittedName>
</protein>